<dbReference type="EMBL" id="KX643370">
    <property type="protein sequence ID" value="AOC55248.1"/>
    <property type="molecule type" value="Genomic_DNA"/>
</dbReference>
<evidence type="ECO:0000313" key="1">
    <source>
        <dbReference type="EMBL" id="AOC55248.1"/>
    </source>
</evidence>
<dbReference type="OrthoDB" id="36975at10239"/>
<evidence type="ECO:0000313" key="2">
    <source>
        <dbReference type="Proteomes" id="UP000149121"/>
    </source>
</evidence>
<protein>
    <submittedName>
        <fullName evidence="1">Uncharacterized protein</fullName>
    </submittedName>
</protein>
<accession>A0A1B2RW75</accession>
<reference evidence="1 2" key="1">
    <citation type="journal article" date="2016" name="J. Virol.">
        <title>Concurrence of Iridovirus, Polyomavirus, and a Unique Member of a New Group of Fish Papillomaviruses in Lymphocystis Disease-Affected Gilthead Sea Bream.</title>
        <authorList>
            <person name="Lopez-Bueno A."/>
            <person name="Mavian C."/>
            <person name="Labella A.M."/>
            <person name="Castro D."/>
            <person name="Borrego J.J."/>
            <person name="Alcami A."/>
            <person name="Alejo A."/>
        </authorList>
    </citation>
    <scope>NUCLEOTIDE SEQUENCE [LARGE SCALE GENOMIC DNA]</scope>
    <source>
        <strain evidence="1">SA9</strain>
    </source>
</reference>
<gene>
    <name evidence="1" type="ORF">LCDVSa164L</name>
</gene>
<dbReference type="KEGG" id="vg:30902740"/>
<keyword evidence="2" id="KW-1185">Reference proteome</keyword>
<sequence length="112" mass="13076">MAIQEKKYYIFNISTMNPNRLFIADKVLKQFEKICVYAKKNITVEKAIENDGRFIDFKNFKLRDLNADKIFNKTVYVQEVSGKTLEVLFSNFTAQDVESLKSEVTSSRSIEF</sequence>
<proteinExistence type="predicted"/>
<organism evidence="1 2">
    <name type="scientific">Lymphocystis disease virus 3</name>
    <dbReference type="NCBI Taxonomy" id="2560566"/>
    <lineage>
        <taxon>Viruses</taxon>
        <taxon>Varidnaviria</taxon>
        <taxon>Bamfordvirae</taxon>
        <taxon>Nucleocytoviricota</taxon>
        <taxon>Megaviricetes</taxon>
        <taxon>Pimascovirales</taxon>
        <taxon>Pimascovirales incertae sedis</taxon>
        <taxon>Iridoviridae</taxon>
        <taxon>Alphairidovirinae</taxon>
        <taxon>Lymphocystivirus</taxon>
        <taxon>Lymphocystivirus sparus1</taxon>
    </lineage>
</organism>
<dbReference type="Proteomes" id="UP000149121">
    <property type="component" value="Segment"/>
</dbReference>
<name>A0A1B2RW75_9VIRU</name>